<accession>A0A6A0H1Y5</accession>
<reference evidence="1" key="2">
    <citation type="journal article" date="2018" name="Environ. Sci. Technol.">
        <title>The Toxicogenome of Hyalella azteca: A Model for Sediment Ecotoxicology and Evolutionary Toxicology.</title>
        <authorList>
            <person name="Poynton H.C."/>
            <person name="Hasenbein S."/>
            <person name="Benoit J.B."/>
            <person name="Sepulveda M.S."/>
            <person name="Poelchau M.F."/>
            <person name="Hughes D.S.T."/>
            <person name="Murali S.C."/>
            <person name="Chen S."/>
            <person name="Glastad K.M."/>
            <person name="Goodisman M.A.D."/>
            <person name="Werren J.H."/>
            <person name="Vineis J.H."/>
            <person name="Bowen J.L."/>
            <person name="Friedrich M."/>
            <person name="Jones J."/>
            <person name="Robertson H.M."/>
            <person name="Feyereisen R."/>
            <person name="Mechler-Hickson A."/>
            <person name="Mathers N."/>
            <person name="Lee C.E."/>
            <person name="Colbourne J.K."/>
            <person name="Biales A."/>
            <person name="Johnston J.S."/>
            <person name="Wellborn G.A."/>
            <person name="Rosendale A.J."/>
            <person name="Cridge A.G."/>
            <person name="Munoz-Torres M.C."/>
            <person name="Bain P.A."/>
            <person name="Manny A.R."/>
            <person name="Major K.M."/>
            <person name="Lambert F.N."/>
            <person name="Vulpe C.D."/>
            <person name="Tuck P."/>
            <person name="Blalock B.J."/>
            <person name="Lin Y.Y."/>
            <person name="Smith M.E."/>
            <person name="Ochoa-Acuna H."/>
            <person name="Chen M.M."/>
            <person name="Childers C.P."/>
            <person name="Qu J."/>
            <person name="Dugan S."/>
            <person name="Lee S.L."/>
            <person name="Chao H."/>
            <person name="Dinh H."/>
            <person name="Han Y."/>
            <person name="Doddapaneni H."/>
            <person name="Worley K.C."/>
            <person name="Muzny D.M."/>
            <person name="Gibbs R.A."/>
            <person name="Richards S."/>
        </authorList>
    </citation>
    <scope>NUCLEOTIDE SEQUENCE</scope>
    <source>
        <strain evidence="1">HAZT.00-mixed</strain>
        <tissue evidence="1">Whole organism</tissue>
    </source>
</reference>
<feature type="non-terminal residue" evidence="1">
    <location>
        <position position="56"/>
    </location>
</feature>
<dbReference type="AlphaFoldDB" id="A0A6A0H1Y5"/>
<dbReference type="OrthoDB" id="3176171at2759"/>
<protein>
    <submittedName>
        <fullName evidence="1">Uncharacterized protein</fullName>
    </submittedName>
</protein>
<sequence>MKLVYRLYVSAKGELSDMQTEQQRETEELLETIRHLSRDSKLHQLLIDAYIPPQYQ</sequence>
<evidence type="ECO:0000313" key="1">
    <source>
        <dbReference type="EMBL" id="KAA0196178.1"/>
    </source>
</evidence>
<comment type="caution">
    <text evidence="1">The sequence shown here is derived from an EMBL/GenBank/DDBJ whole genome shotgun (WGS) entry which is preliminary data.</text>
</comment>
<reference evidence="1" key="3">
    <citation type="submission" date="2019-06" db="EMBL/GenBank/DDBJ databases">
        <authorList>
            <person name="Poynton C."/>
            <person name="Hasenbein S."/>
            <person name="Benoit J.B."/>
            <person name="Sepulveda M.S."/>
            <person name="Poelchau M.F."/>
            <person name="Murali S.C."/>
            <person name="Chen S."/>
            <person name="Glastad K.M."/>
            <person name="Werren J.H."/>
            <person name="Vineis J.H."/>
            <person name="Bowen J.L."/>
            <person name="Friedrich M."/>
            <person name="Jones J."/>
            <person name="Robertson H.M."/>
            <person name="Feyereisen R."/>
            <person name="Mechler-Hickson A."/>
            <person name="Mathers N."/>
            <person name="Lee C.E."/>
            <person name="Colbourne J.K."/>
            <person name="Biales A."/>
            <person name="Johnston J.S."/>
            <person name="Wellborn G.A."/>
            <person name="Rosendale A.J."/>
            <person name="Cridge A.G."/>
            <person name="Munoz-Torres M.C."/>
            <person name="Bain P.A."/>
            <person name="Manny A.R."/>
            <person name="Major K.M."/>
            <person name="Lambert F.N."/>
            <person name="Vulpe C.D."/>
            <person name="Tuck P."/>
            <person name="Blalock B.J."/>
            <person name="Lin Y.-Y."/>
            <person name="Smith M.E."/>
            <person name="Ochoa-Acuna H."/>
            <person name="Chen M.-J.M."/>
            <person name="Childers C.P."/>
            <person name="Qu J."/>
            <person name="Dugan S."/>
            <person name="Lee S.L."/>
            <person name="Chao H."/>
            <person name="Dinh H."/>
            <person name="Han Y."/>
            <person name="Doddapaneni H."/>
            <person name="Worley K.C."/>
            <person name="Muzny D.M."/>
            <person name="Gibbs R.A."/>
            <person name="Richards S."/>
        </authorList>
    </citation>
    <scope>NUCLEOTIDE SEQUENCE</scope>
    <source>
        <strain evidence="1">HAZT.00-mixed</strain>
        <tissue evidence="1">Whole organism</tissue>
    </source>
</reference>
<gene>
    <name evidence="1" type="ORF">HAZT_HAZT012132</name>
</gene>
<organism evidence="1">
    <name type="scientific">Hyalella azteca</name>
    <name type="common">Amphipod</name>
    <dbReference type="NCBI Taxonomy" id="294128"/>
    <lineage>
        <taxon>Eukaryota</taxon>
        <taxon>Metazoa</taxon>
        <taxon>Ecdysozoa</taxon>
        <taxon>Arthropoda</taxon>
        <taxon>Crustacea</taxon>
        <taxon>Multicrustacea</taxon>
        <taxon>Malacostraca</taxon>
        <taxon>Eumalacostraca</taxon>
        <taxon>Peracarida</taxon>
        <taxon>Amphipoda</taxon>
        <taxon>Senticaudata</taxon>
        <taxon>Talitrida</taxon>
        <taxon>Talitroidea</taxon>
        <taxon>Hyalellidae</taxon>
        <taxon>Hyalella</taxon>
    </lineage>
</organism>
<proteinExistence type="predicted"/>
<reference evidence="1" key="1">
    <citation type="submission" date="2014-08" db="EMBL/GenBank/DDBJ databases">
        <authorList>
            <person name="Murali S."/>
            <person name="Richards S."/>
            <person name="Bandaranaike D."/>
            <person name="Bellair M."/>
            <person name="Blankenburg K."/>
            <person name="Chao H."/>
            <person name="Dinh H."/>
            <person name="Doddapaneni H."/>
            <person name="Dugan-Rocha S."/>
            <person name="Elkadiri S."/>
            <person name="Gnanaolivu R."/>
            <person name="Hughes D."/>
            <person name="Lee S."/>
            <person name="Li M."/>
            <person name="Ming W."/>
            <person name="Munidasa M."/>
            <person name="Muniz J."/>
            <person name="Nguyen L."/>
            <person name="Osuji N."/>
            <person name="Pu L.-L."/>
            <person name="Puazo M."/>
            <person name="Skinner E."/>
            <person name="Qu C."/>
            <person name="Quiroz J."/>
            <person name="Raj R."/>
            <person name="Weissenberger G."/>
            <person name="Xin Y."/>
            <person name="Zou X."/>
            <person name="Han Y."/>
            <person name="Worley K."/>
            <person name="Muzny D."/>
            <person name="Gibbs R."/>
        </authorList>
    </citation>
    <scope>NUCLEOTIDE SEQUENCE</scope>
    <source>
        <strain evidence="1">HAZT.00-mixed</strain>
        <tissue evidence="1">Whole organism</tissue>
    </source>
</reference>
<name>A0A6A0H1Y5_HYAAZ</name>
<dbReference type="EMBL" id="JQDR03009115">
    <property type="protein sequence ID" value="KAA0196178.1"/>
    <property type="molecule type" value="Genomic_DNA"/>
</dbReference>
<dbReference type="Proteomes" id="UP000711488">
    <property type="component" value="Unassembled WGS sequence"/>
</dbReference>